<organism evidence="1 2">
    <name type="scientific">Violaceomyces palustris</name>
    <dbReference type="NCBI Taxonomy" id="1673888"/>
    <lineage>
        <taxon>Eukaryota</taxon>
        <taxon>Fungi</taxon>
        <taxon>Dikarya</taxon>
        <taxon>Basidiomycota</taxon>
        <taxon>Ustilaginomycotina</taxon>
        <taxon>Ustilaginomycetes</taxon>
        <taxon>Violaceomycetales</taxon>
        <taxon>Violaceomycetaceae</taxon>
        <taxon>Violaceomyces</taxon>
    </lineage>
</organism>
<dbReference type="EMBL" id="KZ819688">
    <property type="protein sequence ID" value="PWN54318.1"/>
    <property type="molecule type" value="Genomic_DNA"/>
</dbReference>
<proteinExistence type="predicted"/>
<sequence>MPELTSTLPSLVFEVTLNDASSFLALNQEERPLALAFGAQVDTADGAWLIRVSRPHLITEPSKGDKATRANSCLTLQLVAKPTITERSIQTWTRVVHITVDTLVDDFRSSKPLASAKVSTSHSFSSASPSCDISVPTTELPLPDKLLKRFNLCFAFTLQGCQVYSSAVPTKSLESPIPSITVDALAMALRDGVWGDVGFLLEDPTSPNGYAQVFANSSLICKRSTFFRNLLYTYKDEGGGGGGGDEASKGTTTTAAGVNGHHDWQNKALSPHEFADSDCCIDLCDGGGAADASDRTCKSREPPTSQDEERREFLPELSRPLQQMLSLGRFRRNRFRGVALEHKSFSALNRNDTSGRTRNHGIVGPATFWEPKRQNGTPRVRYIAISDAAVTTFRRVIFWLETDQIVFAPLSSDDDLINDSGGGGGGSLRRERFIDDFRTVHPSHPDPASAKSIYRLAVTYDLPELRDLAFDFIRSQLKPSNVLRELFSPFSLKFEPVKELELDFAIRHWHEVRMFFPDVQRILERCKLIPEAANLLSRIFSMTTMPSIPP</sequence>
<name>A0ACD0P897_9BASI</name>
<dbReference type="Proteomes" id="UP000245626">
    <property type="component" value="Unassembled WGS sequence"/>
</dbReference>
<accession>A0ACD0P897</accession>
<reference evidence="1 2" key="1">
    <citation type="journal article" date="2018" name="Mol. Biol. Evol.">
        <title>Broad Genomic Sampling Reveals a Smut Pathogenic Ancestry of the Fungal Clade Ustilaginomycotina.</title>
        <authorList>
            <person name="Kijpornyongpan T."/>
            <person name="Mondo S.J."/>
            <person name="Barry K."/>
            <person name="Sandor L."/>
            <person name="Lee J."/>
            <person name="Lipzen A."/>
            <person name="Pangilinan J."/>
            <person name="LaButti K."/>
            <person name="Hainaut M."/>
            <person name="Henrissat B."/>
            <person name="Grigoriev I.V."/>
            <person name="Spatafora J.W."/>
            <person name="Aime M.C."/>
        </authorList>
    </citation>
    <scope>NUCLEOTIDE SEQUENCE [LARGE SCALE GENOMIC DNA]</scope>
    <source>
        <strain evidence="1 2">SA 807</strain>
    </source>
</reference>
<keyword evidence="2" id="KW-1185">Reference proteome</keyword>
<evidence type="ECO:0000313" key="1">
    <source>
        <dbReference type="EMBL" id="PWN54318.1"/>
    </source>
</evidence>
<protein>
    <submittedName>
        <fullName evidence="1">Uncharacterized protein</fullName>
    </submittedName>
</protein>
<evidence type="ECO:0000313" key="2">
    <source>
        <dbReference type="Proteomes" id="UP000245626"/>
    </source>
</evidence>
<gene>
    <name evidence="1" type="ORF">IE53DRAFT_216250</name>
</gene>